<proteinExistence type="inferred from homology"/>
<feature type="signal peptide" evidence="5">
    <location>
        <begin position="1"/>
        <end position="22"/>
    </location>
</feature>
<dbReference type="PANTHER" id="PTHR30126">
    <property type="entry name" value="HTH-TYPE TRANSCRIPTIONAL REGULATOR"/>
    <property type="match status" value="1"/>
</dbReference>
<accession>A0ABN1YDI0</accession>
<dbReference type="Proteomes" id="UP001499863">
    <property type="component" value="Unassembled WGS sequence"/>
</dbReference>
<dbReference type="CDD" id="cd05466">
    <property type="entry name" value="PBP2_LTTR_substrate"/>
    <property type="match status" value="1"/>
</dbReference>
<dbReference type="InterPro" id="IPR005119">
    <property type="entry name" value="LysR_subst-bd"/>
</dbReference>
<evidence type="ECO:0000313" key="8">
    <source>
        <dbReference type="Proteomes" id="UP001499863"/>
    </source>
</evidence>
<comment type="caution">
    <text evidence="7">The sequence shown here is derived from an EMBL/GenBank/DDBJ whole genome shotgun (WGS) entry which is preliminary data.</text>
</comment>
<dbReference type="PROSITE" id="PS50931">
    <property type="entry name" value="HTH_LYSR"/>
    <property type="match status" value="1"/>
</dbReference>
<keyword evidence="4" id="KW-0804">Transcription</keyword>
<protein>
    <submittedName>
        <fullName evidence="7">LysR family transcriptional regulator</fullName>
    </submittedName>
</protein>
<dbReference type="InterPro" id="IPR036390">
    <property type="entry name" value="WH_DNA-bd_sf"/>
</dbReference>
<keyword evidence="8" id="KW-1185">Reference proteome</keyword>
<dbReference type="PANTHER" id="PTHR30126:SF40">
    <property type="entry name" value="HTH-TYPE TRANSCRIPTIONAL REGULATOR GLTR"/>
    <property type="match status" value="1"/>
</dbReference>
<gene>
    <name evidence="7" type="ORF">GCM10009639_53110</name>
</gene>
<evidence type="ECO:0000256" key="5">
    <source>
        <dbReference type="SAM" id="SignalP"/>
    </source>
</evidence>
<evidence type="ECO:0000259" key="6">
    <source>
        <dbReference type="PROSITE" id="PS50931"/>
    </source>
</evidence>
<keyword evidence="3" id="KW-0238">DNA-binding</keyword>
<dbReference type="SUPFAM" id="SSF53850">
    <property type="entry name" value="Periplasmic binding protein-like II"/>
    <property type="match status" value="1"/>
</dbReference>
<dbReference type="Gene3D" id="3.40.190.10">
    <property type="entry name" value="Periplasmic binding protein-like II"/>
    <property type="match status" value="2"/>
</dbReference>
<reference evidence="7 8" key="1">
    <citation type="journal article" date="2019" name="Int. J. Syst. Evol. Microbiol.">
        <title>The Global Catalogue of Microorganisms (GCM) 10K type strain sequencing project: providing services to taxonomists for standard genome sequencing and annotation.</title>
        <authorList>
            <consortium name="The Broad Institute Genomics Platform"/>
            <consortium name="The Broad Institute Genome Sequencing Center for Infectious Disease"/>
            <person name="Wu L."/>
            <person name="Ma J."/>
        </authorList>
    </citation>
    <scope>NUCLEOTIDE SEQUENCE [LARGE SCALE GENOMIC DNA]</scope>
    <source>
        <strain evidence="7 8">JCM 12393</strain>
    </source>
</reference>
<comment type="similarity">
    <text evidence="1">Belongs to the LysR transcriptional regulatory family.</text>
</comment>
<dbReference type="Pfam" id="PF00126">
    <property type="entry name" value="HTH_1"/>
    <property type="match status" value="1"/>
</dbReference>
<keyword evidence="2" id="KW-0805">Transcription regulation</keyword>
<dbReference type="InterPro" id="IPR000847">
    <property type="entry name" value="LysR_HTH_N"/>
</dbReference>
<evidence type="ECO:0000256" key="1">
    <source>
        <dbReference type="ARBA" id="ARBA00009437"/>
    </source>
</evidence>
<evidence type="ECO:0000313" key="7">
    <source>
        <dbReference type="EMBL" id="GAA1405809.1"/>
    </source>
</evidence>
<dbReference type="RefSeq" id="WP_344340824.1">
    <property type="nucleotide sequence ID" value="NZ_BAAAKJ010000299.1"/>
</dbReference>
<dbReference type="PRINTS" id="PR00039">
    <property type="entry name" value="HTHLYSR"/>
</dbReference>
<feature type="chain" id="PRO_5045980021" evidence="5">
    <location>
        <begin position="23"/>
        <end position="302"/>
    </location>
</feature>
<evidence type="ECO:0000256" key="3">
    <source>
        <dbReference type="ARBA" id="ARBA00023125"/>
    </source>
</evidence>
<dbReference type="InterPro" id="IPR036388">
    <property type="entry name" value="WH-like_DNA-bd_sf"/>
</dbReference>
<sequence>MDIRQLTTFHRAATLLSFSAAAAELNYAQSTVTGQIRSLENAVGVALFERLAGRKVRLTLAGERLLPFAERLLSLADEALAAAVGPREPSGRLAIGVMDSLAAYRLPPLFEYFRHRYPRLQLAPQVGTGSQVLHALREGSVDLGLVTCEQVRHEGLESEVLGQEPLVAVVSPGHDMARRHRVTGADLRDVPVLAPESGGGRWRDAGAAVPGGAGGAVSVLESGTVEETKRWAAAGLVVGLVPRVSVEEDLAAGRLAALAWRPPVEVHTQLVRRPRTPLTREMRLFIERVGAYLVQEQDLATA</sequence>
<feature type="domain" description="HTH lysR-type" evidence="6">
    <location>
        <begin position="1"/>
        <end position="59"/>
    </location>
</feature>
<name>A0ABN1YDI0_9ACTN</name>
<dbReference type="EMBL" id="BAAAKJ010000299">
    <property type="protein sequence ID" value="GAA1405809.1"/>
    <property type="molecule type" value="Genomic_DNA"/>
</dbReference>
<evidence type="ECO:0000256" key="2">
    <source>
        <dbReference type="ARBA" id="ARBA00023015"/>
    </source>
</evidence>
<dbReference type="Gene3D" id="1.10.10.10">
    <property type="entry name" value="Winged helix-like DNA-binding domain superfamily/Winged helix DNA-binding domain"/>
    <property type="match status" value="1"/>
</dbReference>
<dbReference type="Pfam" id="PF03466">
    <property type="entry name" value="LysR_substrate"/>
    <property type="match status" value="1"/>
</dbReference>
<evidence type="ECO:0000256" key="4">
    <source>
        <dbReference type="ARBA" id="ARBA00023163"/>
    </source>
</evidence>
<keyword evidence="5" id="KW-0732">Signal</keyword>
<dbReference type="SUPFAM" id="SSF46785">
    <property type="entry name" value="Winged helix' DNA-binding domain"/>
    <property type="match status" value="1"/>
</dbReference>
<organism evidence="7 8">
    <name type="scientific">Kitasatospora putterlickiae</name>
    <dbReference type="NCBI Taxonomy" id="221725"/>
    <lineage>
        <taxon>Bacteria</taxon>
        <taxon>Bacillati</taxon>
        <taxon>Actinomycetota</taxon>
        <taxon>Actinomycetes</taxon>
        <taxon>Kitasatosporales</taxon>
        <taxon>Streptomycetaceae</taxon>
        <taxon>Kitasatospora</taxon>
    </lineage>
</organism>